<comment type="similarity">
    <text evidence="2 5">Belongs to the DegT/DnrJ/EryC1 family.</text>
</comment>
<evidence type="ECO:0000256" key="1">
    <source>
        <dbReference type="ARBA" id="ARBA00022898"/>
    </source>
</evidence>
<dbReference type="AlphaFoldDB" id="B0C3B3"/>
<dbReference type="RefSeq" id="WP_012164005.1">
    <property type="nucleotide sequence ID" value="NC_009925.1"/>
</dbReference>
<dbReference type="STRING" id="329726.AM1_3622"/>
<dbReference type="PANTHER" id="PTHR30244:SF36">
    <property type="entry name" value="3-OXO-GLUCOSE-6-PHOSPHATE:GLUTAMATE AMINOTRANSFERASE"/>
    <property type="match status" value="1"/>
</dbReference>
<dbReference type="OrthoDB" id="9810913at2"/>
<keyword evidence="6" id="KW-0808">Transferase</keyword>
<dbReference type="SUPFAM" id="SSF53383">
    <property type="entry name" value="PLP-dependent transferases"/>
    <property type="match status" value="1"/>
</dbReference>
<dbReference type="Gene3D" id="3.40.640.10">
    <property type="entry name" value="Type I PLP-dependent aspartate aminotransferase-like (Major domain)"/>
    <property type="match status" value="1"/>
</dbReference>
<evidence type="ECO:0000313" key="6">
    <source>
        <dbReference type="EMBL" id="ABW28612.1"/>
    </source>
</evidence>
<dbReference type="PIRSF" id="PIRSF000390">
    <property type="entry name" value="PLP_StrS"/>
    <property type="match status" value="1"/>
</dbReference>
<organism evidence="6 7">
    <name type="scientific">Acaryochloris marina (strain MBIC 11017)</name>
    <dbReference type="NCBI Taxonomy" id="329726"/>
    <lineage>
        <taxon>Bacteria</taxon>
        <taxon>Bacillati</taxon>
        <taxon>Cyanobacteriota</taxon>
        <taxon>Cyanophyceae</taxon>
        <taxon>Acaryochloridales</taxon>
        <taxon>Acaryochloridaceae</taxon>
        <taxon>Acaryochloris</taxon>
    </lineage>
</organism>
<dbReference type="Proteomes" id="UP000000268">
    <property type="component" value="Chromosome"/>
</dbReference>
<proteinExistence type="inferred from homology"/>
<sequence length="384" mass="42211">MKIPILDLKPQYASIKTDIHTALDRVLESGAFIMGPEVKQFEQEVAAYLGVQHAIGVNSGTDALVIGLKASGIGPEDEVITTPFSFFATAESISNVGAKPIFVDIDPQTFNLNADHIEAQITPKTKAILPVHLYGHPAAMATIIKVAQKYNLKVIEDCAQAFGAHYRSDEDNNESANDPLKVGHLRDQAVGTIGDVGAFSFFPSKNLGAYGDGGLITTNDDAIAETAKMLRVHGALKKYHNEVLGYNSRLDAIQAAILRVKLQHIDGWNRGRRQVAQSYNDGLANLPGIVTPQVVKGHVFHQYTVRVLDGKRDALKQYLADHDIGSMIYYPVPQDQLPVYLGQYDTLEVSSQYTQEVLSLPIWPELQPDTQNIIIKTIQKFYFG</sequence>
<dbReference type="InterPro" id="IPR015422">
    <property type="entry name" value="PyrdxlP-dep_Trfase_small"/>
</dbReference>
<gene>
    <name evidence="6" type="ordered locus">AM1_3622</name>
</gene>
<keyword evidence="6" id="KW-0032">Aminotransferase</keyword>
<dbReference type="InterPro" id="IPR015421">
    <property type="entry name" value="PyrdxlP-dep_Trfase_major"/>
</dbReference>
<evidence type="ECO:0000256" key="4">
    <source>
        <dbReference type="PIRSR" id="PIRSR000390-2"/>
    </source>
</evidence>
<dbReference type="InterPro" id="IPR015424">
    <property type="entry name" value="PyrdxlP-dep_Trfase"/>
</dbReference>
<dbReference type="EMBL" id="CP000828">
    <property type="protein sequence ID" value="ABW28612.1"/>
    <property type="molecule type" value="Genomic_DNA"/>
</dbReference>
<accession>B0C3B3</accession>
<dbReference type="Pfam" id="PF01041">
    <property type="entry name" value="DegT_DnrJ_EryC1"/>
    <property type="match status" value="1"/>
</dbReference>
<dbReference type="FunFam" id="3.40.640.10:FF:000089">
    <property type="entry name" value="Aminotransferase, DegT/DnrJ/EryC1/StrS family"/>
    <property type="match status" value="1"/>
</dbReference>
<evidence type="ECO:0000256" key="2">
    <source>
        <dbReference type="ARBA" id="ARBA00037999"/>
    </source>
</evidence>
<dbReference type="GO" id="GO:0030170">
    <property type="term" value="F:pyridoxal phosphate binding"/>
    <property type="evidence" value="ECO:0007669"/>
    <property type="project" value="UniProtKB-ARBA"/>
</dbReference>
<evidence type="ECO:0000256" key="3">
    <source>
        <dbReference type="PIRSR" id="PIRSR000390-1"/>
    </source>
</evidence>
<dbReference type="PANTHER" id="PTHR30244">
    <property type="entry name" value="TRANSAMINASE"/>
    <property type="match status" value="1"/>
</dbReference>
<reference evidence="6 7" key="1">
    <citation type="journal article" date="2008" name="Proc. Natl. Acad. Sci. U.S.A.">
        <title>Niche adaptation and genome expansion in the chlorophyll d-producing cyanobacterium Acaryochloris marina.</title>
        <authorList>
            <person name="Swingley W.D."/>
            <person name="Chen M."/>
            <person name="Cheung P.C."/>
            <person name="Conrad A.L."/>
            <person name="Dejesa L.C."/>
            <person name="Hao J."/>
            <person name="Honchak B.M."/>
            <person name="Karbach L.E."/>
            <person name="Kurdoglu A."/>
            <person name="Lahiri S."/>
            <person name="Mastrian S.D."/>
            <person name="Miyashita H."/>
            <person name="Page L."/>
            <person name="Ramakrishna P."/>
            <person name="Satoh S."/>
            <person name="Sattley W.M."/>
            <person name="Shimada Y."/>
            <person name="Taylor H.L."/>
            <person name="Tomo T."/>
            <person name="Tsuchiya T."/>
            <person name="Wang Z.T."/>
            <person name="Raymond J."/>
            <person name="Mimuro M."/>
            <person name="Blankenship R.E."/>
            <person name="Touchman J.W."/>
        </authorList>
    </citation>
    <scope>NUCLEOTIDE SEQUENCE [LARGE SCALE GENOMIC DNA]</scope>
    <source>
        <strain evidence="7">MBIC 11017</strain>
    </source>
</reference>
<name>B0C3B3_ACAM1</name>
<dbReference type="Gene3D" id="3.90.1150.10">
    <property type="entry name" value="Aspartate Aminotransferase, domain 1"/>
    <property type="match status" value="1"/>
</dbReference>
<dbReference type="GO" id="GO:0000271">
    <property type="term" value="P:polysaccharide biosynthetic process"/>
    <property type="evidence" value="ECO:0007669"/>
    <property type="project" value="TreeGrafter"/>
</dbReference>
<dbReference type="InterPro" id="IPR000653">
    <property type="entry name" value="DegT/StrS_aminotransferase"/>
</dbReference>
<dbReference type="KEGG" id="amr:AM1_3622"/>
<dbReference type="GO" id="GO:0008483">
    <property type="term" value="F:transaminase activity"/>
    <property type="evidence" value="ECO:0007669"/>
    <property type="project" value="UniProtKB-KW"/>
</dbReference>
<keyword evidence="1 4" id="KW-0663">Pyridoxal phosphate</keyword>
<dbReference type="eggNOG" id="COG0399">
    <property type="taxonomic scope" value="Bacteria"/>
</dbReference>
<evidence type="ECO:0000313" key="7">
    <source>
        <dbReference type="Proteomes" id="UP000000268"/>
    </source>
</evidence>
<protein>
    <submittedName>
        <fullName evidence="6">DegT/DnrJ/EryC1/StrS aminotransferase family protein</fullName>
    </submittedName>
</protein>
<keyword evidence="7" id="KW-1185">Reference proteome</keyword>
<evidence type="ECO:0000256" key="5">
    <source>
        <dbReference type="RuleBase" id="RU004508"/>
    </source>
</evidence>
<dbReference type="HOGENOM" id="CLU_033332_7_2_3"/>
<dbReference type="CDD" id="cd00616">
    <property type="entry name" value="AHBA_syn"/>
    <property type="match status" value="1"/>
</dbReference>
<feature type="active site" description="Proton acceptor" evidence="3">
    <location>
        <position position="205"/>
    </location>
</feature>
<feature type="modified residue" description="N6-(pyridoxal phosphate)lysine" evidence="4">
    <location>
        <position position="205"/>
    </location>
</feature>